<dbReference type="Pfam" id="PF01471">
    <property type="entry name" value="PG_binding_1"/>
    <property type="match status" value="1"/>
</dbReference>
<dbReference type="AlphaFoldDB" id="A0AAN8YVG3"/>
<proteinExistence type="predicted"/>
<accession>A0AAN8YVG3</accession>
<dbReference type="EMBL" id="JBAMMX010000026">
    <property type="protein sequence ID" value="KAK6914267.1"/>
    <property type="molecule type" value="Genomic_DNA"/>
</dbReference>
<name>A0AAN8YVG3_9MAGN</name>
<dbReference type="SUPFAM" id="SSF47090">
    <property type="entry name" value="PGBD-like"/>
    <property type="match status" value="1"/>
</dbReference>
<sequence>MTSSSSFPLSLNPNLGHSHLFSSQFPFSKPSSFSPPHSPPKSLVCFASLPPNQSNFDREEIRWLREEQRWLREEQRWLREEQRWSVERNSLLQQISELKLKIQTLELQNQGGSVSGAISKIGTLLQKLKDSEFIAEKETNVSPMVLGIAETEEVVVEQIMVLDKKEVGEEKKVSEKKRNALRKGAEGEEVRAMQEALQSLGFYSGEEDIEYSSFSSGTERAVKTWQSMVGAPEDGIMTLDLLERLYIEQRFKSDGSNLNSDRKKEDANGAAVASVTEVSEVKQKVVKEDGVSEVEVSQQRVFLLGENRWEEPSRLVGTSKQVVRGKTKNESTKCLACRGEGRLICTECDGTGEPNVEPQRKEQNVPTARALDTRSAIYVMKKQHRNMSNASKPEP</sequence>
<dbReference type="PANTHER" id="PTHR15852">
    <property type="entry name" value="PLASTID TRANSCRIPTIONALLY ACTIVE PROTEIN"/>
    <property type="match status" value="1"/>
</dbReference>
<dbReference type="InterPro" id="IPR036365">
    <property type="entry name" value="PGBD-like_sf"/>
</dbReference>
<protein>
    <submittedName>
        <fullName evidence="2">Peptidoglycan binding-like</fullName>
    </submittedName>
</protein>
<feature type="domain" description="Peptidoglycan binding-like" evidence="1">
    <location>
        <begin position="187"/>
        <end position="245"/>
    </location>
</feature>
<dbReference type="Proteomes" id="UP001370490">
    <property type="component" value="Unassembled WGS sequence"/>
</dbReference>
<dbReference type="GO" id="GO:0009507">
    <property type="term" value="C:chloroplast"/>
    <property type="evidence" value="ECO:0007669"/>
    <property type="project" value="TreeGrafter"/>
</dbReference>
<dbReference type="Gene3D" id="1.10.101.10">
    <property type="entry name" value="PGBD-like superfamily/PGBD"/>
    <property type="match status" value="1"/>
</dbReference>
<evidence type="ECO:0000313" key="2">
    <source>
        <dbReference type="EMBL" id="KAK6914267.1"/>
    </source>
</evidence>
<keyword evidence="3" id="KW-1185">Reference proteome</keyword>
<dbReference type="PANTHER" id="PTHR15852:SF16">
    <property type="entry name" value="PROTEIN DISULFIDE ISOMERASE PTAC5, CHLOROPLASTIC"/>
    <property type="match status" value="1"/>
</dbReference>
<comment type="caution">
    <text evidence="2">The sequence shown here is derived from an EMBL/GenBank/DDBJ whole genome shotgun (WGS) entry which is preliminary data.</text>
</comment>
<organism evidence="2 3">
    <name type="scientific">Dillenia turbinata</name>
    <dbReference type="NCBI Taxonomy" id="194707"/>
    <lineage>
        <taxon>Eukaryota</taxon>
        <taxon>Viridiplantae</taxon>
        <taxon>Streptophyta</taxon>
        <taxon>Embryophyta</taxon>
        <taxon>Tracheophyta</taxon>
        <taxon>Spermatophyta</taxon>
        <taxon>Magnoliopsida</taxon>
        <taxon>eudicotyledons</taxon>
        <taxon>Gunneridae</taxon>
        <taxon>Pentapetalae</taxon>
        <taxon>Dilleniales</taxon>
        <taxon>Dilleniaceae</taxon>
        <taxon>Dillenia</taxon>
    </lineage>
</organism>
<dbReference type="InterPro" id="IPR002477">
    <property type="entry name" value="Peptidoglycan-bd-like"/>
</dbReference>
<gene>
    <name evidence="2" type="ORF">RJ641_021588</name>
</gene>
<dbReference type="GO" id="GO:0009658">
    <property type="term" value="P:chloroplast organization"/>
    <property type="evidence" value="ECO:0007669"/>
    <property type="project" value="TreeGrafter"/>
</dbReference>
<evidence type="ECO:0000259" key="1">
    <source>
        <dbReference type="Pfam" id="PF01471"/>
    </source>
</evidence>
<dbReference type="GO" id="GO:0003756">
    <property type="term" value="F:protein disulfide isomerase activity"/>
    <property type="evidence" value="ECO:0007669"/>
    <property type="project" value="TreeGrafter"/>
</dbReference>
<dbReference type="InterPro" id="IPR036366">
    <property type="entry name" value="PGBDSf"/>
</dbReference>
<evidence type="ECO:0000313" key="3">
    <source>
        <dbReference type="Proteomes" id="UP001370490"/>
    </source>
</evidence>
<reference evidence="2 3" key="1">
    <citation type="submission" date="2023-12" db="EMBL/GenBank/DDBJ databases">
        <title>A high-quality genome assembly for Dillenia turbinata (Dilleniales).</title>
        <authorList>
            <person name="Chanderbali A."/>
        </authorList>
    </citation>
    <scope>NUCLEOTIDE SEQUENCE [LARGE SCALE GENOMIC DNA]</scope>
    <source>
        <strain evidence="2">LSX21</strain>
        <tissue evidence="2">Leaf</tissue>
    </source>
</reference>